<dbReference type="EMBL" id="JAIVGD010000005">
    <property type="protein sequence ID" value="KAH0774031.1"/>
    <property type="molecule type" value="Genomic_DNA"/>
</dbReference>
<comment type="caution">
    <text evidence="2">The sequence shown here is derived from an EMBL/GenBank/DDBJ whole genome shotgun (WGS) entry which is preliminary data.</text>
</comment>
<organism evidence="2 3">
    <name type="scientific">Solanum tuberosum</name>
    <name type="common">Potato</name>
    <dbReference type="NCBI Taxonomy" id="4113"/>
    <lineage>
        <taxon>Eukaryota</taxon>
        <taxon>Viridiplantae</taxon>
        <taxon>Streptophyta</taxon>
        <taxon>Embryophyta</taxon>
        <taxon>Tracheophyta</taxon>
        <taxon>Spermatophyta</taxon>
        <taxon>Magnoliopsida</taxon>
        <taxon>eudicotyledons</taxon>
        <taxon>Gunneridae</taxon>
        <taxon>Pentapetalae</taxon>
        <taxon>asterids</taxon>
        <taxon>lamiids</taxon>
        <taxon>Solanales</taxon>
        <taxon>Solanaceae</taxon>
        <taxon>Solanoideae</taxon>
        <taxon>Solaneae</taxon>
        <taxon>Solanum</taxon>
    </lineage>
</organism>
<feature type="signal peptide" evidence="1">
    <location>
        <begin position="1"/>
        <end position="25"/>
    </location>
</feature>
<evidence type="ECO:0000313" key="3">
    <source>
        <dbReference type="Proteomes" id="UP000826656"/>
    </source>
</evidence>
<keyword evidence="1" id="KW-0732">Signal</keyword>
<evidence type="ECO:0000256" key="1">
    <source>
        <dbReference type="SAM" id="SignalP"/>
    </source>
</evidence>
<name>A0ABQ7W128_SOLTU</name>
<evidence type="ECO:0000313" key="2">
    <source>
        <dbReference type="EMBL" id="KAH0774031.1"/>
    </source>
</evidence>
<proteinExistence type="predicted"/>
<reference evidence="2 3" key="1">
    <citation type="journal article" date="2021" name="bioRxiv">
        <title>Chromosome-scale and haplotype-resolved genome assembly of a tetraploid potato cultivar.</title>
        <authorList>
            <person name="Sun H."/>
            <person name="Jiao W.-B."/>
            <person name="Krause K."/>
            <person name="Campoy J.A."/>
            <person name="Goel M."/>
            <person name="Folz-Donahue K."/>
            <person name="Kukat C."/>
            <person name="Huettel B."/>
            <person name="Schneeberger K."/>
        </authorList>
    </citation>
    <scope>NUCLEOTIDE SEQUENCE [LARGE SCALE GENOMIC DNA]</scope>
    <source>
        <strain evidence="2">SolTubOtavaFocal</strain>
        <tissue evidence="2">Leaves</tissue>
    </source>
</reference>
<feature type="chain" id="PRO_5047480697" description="Secreted protein" evidence="1">
    <location>
        <begin position="26"/>
        <end position="100"/>
    </location>
</feature>
<dbReference type="Proteomes" id="UP000826656">
    <property type="component" value="Unassembled WGS sequence"/>
</dbReference>
<sequence length="100" mass="10915">MAAGSRWSCCRWWLRGFLLLSGGFTGRNYCLRAAAAISPSCWSEIAVVDGVAVRQKQRWRRRGGERSKEKGSPVGAGWFSAGVAGLMQLLPSPSSPTAWR</sequence>
<accession>A0ABQ7W128</accession>
<protein>
    <recommendedName>
        <fullName evidence="4">Secreted protein</fullName>
    </recommendedName>
</protein>
<keyword evidence="3" id="KW-1185">Reference proteome</keyword>
<evidence type="ECO:0008006" key="4">
    <source>
        <dbReference type="Google" id="ProtNLM"/>
    </source>
</evidence>
<gene>
    <name evidence="2" type="ORF">KY290_011168</name>
</gene>